<accession>A0AAN8Y7F5</accession>
<feature type="region of interest" description="Disordered" evidence="1">
    <location>
        <begin position="1"/>
        <end position="21"/>
    </location>
</feature>
<dbReference type="Proteomes" id="UP001371456">
    <property type="component" value="Unassembled WGS sequence"/>
</dbReference>
<comment type="caution">
    <text evidence="2">The sequence shown here is derived from an EMBL/GenBank/DDBJ whole genome shotgun (WGS) entry which is preliminary data.</text>
</comment>
<sequence>MTILHSERVGSIPTRPPIRESSYFTPTKVELNHQALRLSGNSSTRHRRKECRIGMLCWKEAIRQI</sequence>
<evidence type="ECO:0000313" key="3">
    <source>
        <dbReference type="Proteomes" id="UP001371456"/>
    </source>
</evidence>
<keyword evidence="3" id="KW-1185">Reference proteome</keyword>
<dbReference type="EMBL" id="JBANQN010000008">
    <property type="protein sequence ID" value="KAK6782157.1"/>
    <property type="molecule type" value="Genomic_DNA"/>
</dbReference>
<reference evidence="2 3" key="1">
    <citation type="submission" date="2024-02" db="EMBL/GenBank/DDBJ databases">
        <title>de novo genome assembly of Solanum bulbocastanum strain 11H21.</title>
        <authorList>
            <person name="Hosaka A.J."/>
        </authorList>
    </citation>
    <scope>NUCLEOTIDE SEQUENCE [LARGE SCALE GENOMIC DNA]</scope>
    <source>
        <tissue evidence="2">Young leaves</tissue>
    </source>
</reference>
<organism evidence="2 3">
    <name type="scientific">Solanum bulbocastanum</name>
    <name type="common">Wild potato</name>
    <dbReference type="NCBI Taxonomy" id="147425"/>
    <lineage>
        <taxon>Eukaryota</taxon>
        <taxon>Viridiplantae</taxon>
        <taxon>Streptophyta</taxon>
        <taxon>Embryophyta</taxon>
        <taxon>Tracheophyta</taxon>
        <taxon>Spermatophyta</taxon>
        <taxon>Magnoliopsida</taxon>
        <taxon>eudicotyledons</taxon>
        <taxon>Gunneridae</taxon>
        <taxon>Pentapetalae</taxon>
        <taxon>asterids</taxon>
        <taxon>lamiids</taxon>
        <taxon>Solanales</taxon>
        <taxon>Solanaceae</taxon>
        <taxon>Solanoideae</taxon>
        <taxon>Solaneae</taxon>
        <taxon>Solanum</taxon>
    </lineage>
</organism>
<evidence type="ECO:0000256" key="1">
    <source>
        <dbReference type="SAM" id="MobiDB-lite"/>
    </source>
</evidence>
<name>A0AAN8Y7F5_SOLBU</name>
<dbReference type="AlphaFoldDB" id="A0AAN8Y7F5"/>
<protein>
    <submittedName>
        <fullName evidence="2">Uncharacterized protein</fullName>
    </submittedName>
</protein>
<evidence type="ECO:0000313" key="2">
    <source>
        <dbReference type="EMBL" id="KAK6782157.1"/>
    </source>
</evidence>
<proteinExistence type="predicted"/>
<gene>
    <name evidence="2" type="ORF">RDI58_019953</name>
</gene>